<reference evidence="1 2" key="1">
    <citation type="journal article" date="2024" name="Chem. Sci.">
        <title>Discovery of megapolipeptins by genome mining of a Burkholderiales bacteria collection.</title>
        <authorList>
            <person name="Paulo B.S."/>
            <person name="Recchia M.J.J."/>
            <person name="Lee S."/>
            <person name="Fergusson C.H."/>
            <person name="Romanowski S.B."/>
            <person name="Hernandez A."/>
            <person name="Krull N."/>
            <person name="Liu D.Y."/>
            <person name="Cavanagh H."/>
            <person name="Bos A."/>
            <person name="Gray C.A."/>
            <person name="Murphy B.T."/>
            <person name="Linington R.G."/>
            <person name="Eustaquio A.S."/>
        </authorList>
    </citation>
    <scope>NUCLEOTIDE SEQUENCE [LARGE SCALE GENOMIC DNA]</scope>
    <source>
        <strain evidence="1 2">RL17-350-BIC-E</strain>
    </source>
</reference>
<evidence type="ECO:0000313" key="1">
    <source>
        <dbReference type="EMBL" id="MFM0715178.1"/>
    </source>
</evidence>
<organism evidence="1 2">
    <name type="scientific">Paraburkholderia strydomiana</name>
    <dbReference type="NCBI Taxonomy" id="1245417"/>
    <lineage>
        <taxon>Bacteria</taxon>
        <taxon>Pseudomonadati</taxon>
        <taxon>Pseudomonadota</taxon>
        <taxon>Betaproteobacteria</taxon>
        <taxon>Burkholderiales</taxon>
        <taxon>Burkholderiaceae</taxon>
        <taxon>Paraburkholderia</taxon>
    </lineage>
</organism>
<sequence>MMNSQNWAWCYLGTSRSNGLRRGALRQAGKHRAAERCNVWLERRVAAVKRAGRSARTAEGRTGHRLSPDEVRIIIEGSHPAVYERIFERKSIKTIWMKKRRVALLRDPAFVTLRC</sequence>
<dbReference type="RefSeq" id="WP_408138971.1">
    <property type="nucleotide sequence ID" value="NZ_JAQQCJ010000003.1"/>
</dbReference>
<dbReference type="EMBL" id="JAQQCL010000001">
    <property type="protein sequence ID" value="MFM0715178.1"/>
    <property type="molecule type" value="Genomic_DNA"/>
</dbReference>
<name>A0ABW9E852_9BURK</name>
<proteinExistence type="predicted"/>
<evidence type="ECO:0000313" key="2">
    <source>
        <dbReference type="Proteomes" id="UP001629392"/>
    </source>
</evidence>
<dbReference type="Proteomes" id="UP001629392">
    <property type="component" value="Unassembled WGS sequence"/>
</dbReference>
<comment type="caution">
    <text evidence="1">The sequence shown here is derived from an EMBL/GenBank/DDBJ whole genome shotgun (WGS) entry which is preliminary data.</text>
</comment>
<accession>A0ABW9E852</accession>
<keyword evidence="2" id="KW-1185">Reference proteome</keyword>
<protein>
    <recommendedName>
        <fullName evidence="3">Transposase</fullName>
    </recommendedName>
</protein>
<gene>
    <name evidence="1" type="ORF">PQQ73_02410</name>
</gene>
<evidence type="ECO:0008006" key="3">
    <source>
        <dbReference type="Google" id="ProtNLM"/>
    </source>
</evidence>